<feature type="compositionally biased region" description="Low complexity" evidence="1">
    <location>
        <begin position="25"/>
        <end position="34"/>
    </location>
</feature>
<protein>
    <submittedName>
        <fullName evidence="2">Uncharacterized protein</fullName>
    </submittedName>
</protein>
<sequence length="131" mass="13564">GFRIELAAPRIGGPPRSSRGRPGLRRAGAGAPRVGRLRRRGVLPVRHGAVGQPGRPARRGAGAGRGRAGVGRGARAAAQPEPRRADGSRVAGGRRRDGLRPSPPRPEPAGDEDRAPPGGGARVRHLPRPPL</sequence>
<feature type="non-terminal residue" evidence="2">
    <location>
        <position position="131"/>
    </location>
</feature>
<feature type="region of interest" description="Disordered" evidence="1">
    <location>
        <begin position="1"/>
        <end position="131"/>
    </location>
</feature>
<feature type="compositionally biased region" description="Basic residues" evidence="1">
    <location>
        <begin position="122"/>
        <end position="131"/>
    </location>
</feature>
<feature type="compositionally biased region" description="Gly residues" evidence="1">
    <location>
        <begin position="61"/>
        <end position="72"/>
    </location>
</feature>
<dbReference type="EMBL" id="CADCTL010000166">
    <property type="protein sequence ID" value="CAA9255467.1"/>
    <property type="molecule type" value="Genomic_DNA"/>
</dbReference>
<accession>A0A6J4INX0</accession>
<proteinExistence type="predicted"/>
<name>A0A6J4INX0_9PROT</name>
<gene>
    <name evidence="2" type="ORF">AVDCRST_MAG04-2402</name>
</gene>
<feature type="compositionally biased region" description="Low complexity" evidence="1">
    <location>
        <begin position="42"/>
        <end position="55"/>
    </location>
</feature>
<organism evidence="2">
    <name type="scientific">uncultured Acetobacteraceae bacterium</name>
    <dbReference type="NCBI Taxonomy" id="169975"/>
    <lineage>
        <taxon>Bacteria</taxon>
        <taxon>Pseudomonadati</taxon>
        <taxon>Pseudomonadota</taxon>
        <taxon>Alphaproteobacteria</taxon>
        <taxon>Acetobacterales</taxon>
        <taxon>Acetobacteraceae</taxon>
        <taxon>environmental samples</taxon>
    </lineage>
</organism>
<reference evidence="2" key="1">
    <citation type="submission" date="2020-02" db="EMBL/GenBank/DDBJ databases">
        <authorList>
            <person name="Meier V. D."/>
        </authorList>
    </citation>
    <scope>NUCLEOTIDE SEQUENCE</scope>
    <source>
        <strain evidence="2">AVDCRST_MAG04</strain>
    </source>
</reference>
<evidence type="ECO:0000256" key="1">
    <source>
        <dbReference type="SAM" id="MobiDB-lite"/>
    </source>
</evidence>
<dbReference type="AlphaFoldDB" id="A0A6J4INX0"/>
<evidence type="ECO:0000313" key="2">
    <source>
        <dbReference type="EMBL" id="CAA9255467.1"/>
    </source>
</evidence>
<feature type="non-terminal residue" evidence="2">
    <location>
        <position position="1"/>
    </location>
</feature>